<keyword evidence="8" id="KW-0808">Transferase</keyword>
<dbReference type="Gene3D" id="2.170.270.10">
    <property type="entry name" value="SET domain"/>
    <property type="match status" value="1"/>
</dbReference>
<evidence type="ECO:0000256" key="6">
    <source>
        <dbReference type="ARBA" id="ARBA00022491"/>
    </source>
</evidence>
<dbReference type="GO" id="GO:0140955">
    <property type="term" value="F:histone H3K36 trimethyltransferase activity"/>
    <property type="evidence" value="ECO:0007669"/>
    <property type="project" value="UniProtKB-EC"/>
</dbReference>
<evidence type="ECO:0000256" key="9">
    <source>
        <dbReference type="ARBA" id="ARBA00022691"/>
    </source>
</evidence>
<keyword evidence="20" id="KW-1185">Reference proteome</keyword>
<dbReference type="EMBL" id="LT598453">
    <property type="protein sequence ID" value="SCV03433.1"/>
    <property type="molecule type" value="Genomic_DNA"/>
</dbReference>
<dbReference type="InterPro" id="IPR036020">
    <property type="entry name" value="WW_dom_sf"/>
</dbReference>
<keyword evidence="12" id="KW-0539">Nucleus</keyword>
<dbReference type="InterPro" id="IPR038190">
    <property type="entry name" value="SRI_sf"/>
</dbReference>
<dbReference type="InterPro" id="IPR025788">
    <property type="entry name" value="Set2_fungi"/>
</dbReference>
<dbReference type="FunFam" id="2.170.270.10:FF:000033">
    <property type="entry name" value="Histone-lysine N-methyltransferase"/>
    <property type="match status" value="1"/>
</dbReference>
<comment type="catalytic activity">
    <reaction evidence="14">
        <text>L-lysyl(36)-[histone H3] + 3 S-adenosyl-L-methionine = N(6),N(6),N(6)-trimethyl-L-lysyl(36)-[histone H3] + 3 S-adenosyl-L-homocysteine + 3 H(+)</text>
        <dbReference type="Rhea" id="RHEA:60324"/>
        <dbReference type="Rhea" id="RHEA-COMP:9785"/>
        <dbReference type="Rhea" id="RHEA-COMP:15536"/>
        <dbReference type="ChEBI" id="CHEBI:15378"/>
        <dbReference type="ChEBI" id="CHEBI:29969"/>
        <dbReference type="ChEBI" id="CHEBI:57856"/>
        <dbReference type="ChEBI" id="CHEBI:59789"/>
        <dbReference type="ChEBI" id="CHEBI:61961"/>
        <dbReference type="EC" id="2.1.1.359"/>
    </reaction>
</comment>
<dbReference type="InterPro" id="IPR001202">
    <property type="entry name" value="WW_dom"/>
</dbReference>
<feature type="compositionally biased region" description="Polar residues" evidence="15">
    <location>
        <begin position="1"/>
        <end position="15"/>
    </location>
</feature>
<dbReference type="EC" id="2.1.1.359" evidence="3"/>
<evidence type="ECO:0000259" key="18">
    <source>
        <dbReference type="PROSITE" id="PS51215"/>
    </source>
</evidence>
<feature type="region of interest" description="Disordered" evidence="15">
    <location>
        <begin position="1"/>
        <end position="29"/>
    </location>
</feature>
<dbReference type="InterPro" id="IPR046341">
    <property type="entry name" value="SET_dom_sf"/>
</dbReference>
<keyword evidence="6" id="KW-0678">Repressor</keyword>
<proteinExistence type="predicted"/>
<accession>A0A1G4KG21</accession>
<dbReference type="SUPFAM" id="SSF51045">
    <property type="entry name" value="WW domain"/>
    <property type="match status" value="1"/>
</dbReference>
<evidence type="ECO:0000256" key="10">
    <source>
        <dbReference type="ARBA" id="ARBA00023015"/>
    </source>
</evidence>
<dbReference type="PROSITE" id="PS50280">
    <property type="entry name" value="SET"/>
    <property type="match status" value="1"/>
</dbReference>
<dbReference type="GO" id="GO:0032259">
    <property type="term" value="P:methylation"/>
    <property type="evidence" value="ECO:0007669"/>
    <property type="project" value="UniProtKB-KW"/>
</dbReference>
<dbReference type="InterPro" id="IPR050777">
    <property type="entry name" value="SET2_Histone-Lys_MeTrsfase"/>
</dbReference>
<dbReference type="InterPro" id="IPR013257">
    <property type="entry name" value="SRI"/>
</dbReference>
<dbReference type="OrthoDB" id="422362at2759"/>
<feature type="compositionally biased region" description="Polar residues" evidence="15">
    <location>
        <begin position="477"/>
        <end position="489"/>
    </location>
</feature>
<feature type="region of interest" description="Disordered" evidence="15">
    <location>
        <begin position="648"/>
        <end position="669"/>
    </location>
</feature>
<dbReference type="GO" id="GO:0005694">
    <property type="term" value="C:chromosome"/>
    <property type="evidence" value="ECO:0007669"/>
    <property type="project" value="UniProtKB-SubCell"/>
</dbReference>
<keyword evidence="9" id="KW-0949">S-adenosyl-L-methionine</keyword>
<name>A0A1G4KG21_9SACH</name>
<keyword evidence="10" id="KW-0805">Transcription regulation</keyword>
<keyword evidence="11" id="KW-0804">Transcription</keyword>
<evidence type="ECO:0000256" key="14">
    <source>
        <dbReference type="ARBA" id="ARBA00047545"/>
    </source>
</evidence>
<dbReference type="InterPro" id="IPR003616">
    <property type="entry name" value="Post-SET_dom"/>
</dbReference>
<protein>
    <recommendedName>
        <fullName evidence="4">Histone-lysine N-methyltransferase, H3 lysine-36 specific</fullName>
        <ecNumber evidence="3">2.1.1.359</ecNumber>
    </recommendedName>
    <alternativeName>
        <fullName evidence="13">SET domain-containing protein 2</fullName>
    </alternativeName>
</protein>
<evidence type="ECO:0000256" key="12">
    <source>
        <dbReference type="ARBA" id="ARBA00023242"/>
    </source>
</evidence>
<organism evidence="19 20">
    <name type="scientific">Lachancea nothofagi CBS 11611</name>
    <dbReference type="NCBI Taxonomy" id="1266666"/>
    <lineage>
        <taxon>Eukaryota</taxon>
        <taxon>Fungi</taxon>
        <taxon>Dikarya</taxon>
        <taxon>Ascomycota</taxon>
        <taxon>Saccharomycotina</taxon>
        <taxon>Saccharomycetes</taxon>
        <taxon>Saccharomycetales</taxon>
        <taxon>Saccharomycetaceae</taxon>
        <taxon>Lachancea</taxon>
    </lineage>
</organism>
<gene>
    <name evidence="19" type="ORF">LANO_0G04104G</name>
</gene>
<feature type="domain" description="SET" evidence="16">
    <location>
        <begin position="112"/>
        <end position="229"/>
    </location>
</feature>
<evidence type="ECO:0000256" key="13">
    <source>
        <dbReference type="ARBA" id="ARBA00030091"/>
    </source>
</evidence>
<evidence type="ECO:0000313" key="19">
    <source>
        <dbReference type="EMBL" id="SCV03433.1"/>
    </source>
</evidence>
<dbReference type="AlphaFoldDB" id="A0A1G4KG21"/>
<dbReference type="Pfam" id="PF17907">
    <property type="entry name" value="AWS"/>
    <property type="match status" value="1"/>
</dbReference>
<dbReference type="PANTHER" id="PTHR22884">
    <property type="entry name" value="SET DOMAIN PROTEINS"/>
    <property type="match status" value="1"/>
</dbReference>
<dbReference type="Proteomes" id="UP000189911">
    <property type="component" value="Chromosome G"/>
</dbReference>
<evidence type="ECO:0000256" key="7">
    <source>
        <dbReference type="ARBA" id="ARBA00022603"/>
    </source>
</evidence>
<dbReference type="PROSITE" id="PS51568">
    <property type="entry name" value="SAM_MT43_SET2_1"/>
    <property type="match status" value="1"/>
</dbReference>
<evidence type="ECO:0000256" key="3">
    <source>
        <dbReference type="ARBA" id="ARBA00012178"/>
    </source>
</evidence>
<comment type="subcellular location">
    <subcellularLocation>
        <location evidence="2">Chromosome</location>
    </subcellularLocation>
    <subcellularLocation>
        <location evidence="1">Nucleus</location>
    </subcellularLocation>
</comment>
<evidence type="ECO:0000256" key="4">
    <source>
        <dbReference type="ARBA" id="ARBA00018028"/>
    </source>
</evidence>
<feature type="region of interest" description="Disordered" evidence="15">
    <location>
        <begin position="575"/>
        <end position="602"/>
    </location>
</feature>
<feature type="region of interest" description="Disordered" evidence="15">
    <location>
        <begin position="477"/>
        <end position="517"/>
    </location>
</feature>
<evidence type="ECO:0000259" key="16">
    <source>
        <dbReference type="PROSITE" id="PS50280"/>
    </source>
</evidence>
<evidence type="ECO:0000256" key="11">
    <source>
        <dbReference type="ARBA" id="ARBA00023163"/>
    </source>
</evidence>
<feature type="domain" description="AWS" evidence="18">
    <location>
        <begin position="55"/>
        <end position="110"/>
    </location>
</feature>
<evidence type="ECO:0000256" key="8">
    <source>
        <dbReference type="ARBA" id="ARBA00022679"/>
    </source>
</evidence>
<dbReference type="SMART" id="SM00456">
    <property type="entry name" value="WW"/>
    <property type="match status" value="1"/>
</dbReference>
<feature type="domain" description="Post-SET" evidence="17">
    <location>
        <begin position="236"/>
        <end position="252"/>
    </location>
</feature>
<dbReference type="GO" id="GO:0005634">
    <property type="term" value="C:nucleus"/>
    <property type="evidence" value="ECO:0007669"/>
    <property type="project" value="UniProtKB-SubCell"/>
</dbReference>
<evidence type="ECO:0000256" key="5">
    <source>
        <dbReference type="ARBA" id="ARBA00022454"/>
    </source>
</evidence>
<evidence type="ECO:0000256" key="15">
    <source>
        <dbReference type="SAM" id="MobiDB-lite"/>
    </source>
</evidence>
<dbReference type="PROSITE" id="PS51215">
    <property type="entry name" value="AWS"/>
    <property type="match status" value="1"/>
</dbReference>
<reference evidence="20" key="1">
    <citation type="submission" date="2016-03" db="EMBL/GenBank/DDBJ databases">
        <authorList>
            <person name="Devillers Hugo."/>
        </authorList>
    </citation>
    <scope>NUCLEOTIDE SEQUENCE [LARGE SCALE GENOMIC DNA]</scope>
</reference>
<keyword evidence="5" id="KW-0158">Chromosome</keyword>
<evidence type="ECO:0000256" key="2">
    <source>
        <dbReference type="ARBA" id="ARBA00004286"/>
    </source>
</evidence>
<dbReference type="Pfam" id="PF08236">
    <property type="entry name" value="SRI"/>
    <property type="match status" value="1"/>
</dbReference>
<evidence type="ECO:0000256" key="1">
    <source>
        <dbReference type="ARBA" id="ARBA00004123"/>
    </source>
</evidence>
<evidence type="ECO:0000313" key="20">
    <source>
        <dbReference type="Proteomes" id="UP000189911"/>
    </source>
</evidence>
<dbReference type="PROSITE" id="PS50868">
    <property type="entry name" value="POST_SET"/>
    <property type="match status" value="1"/>
</dbReference>
<dbReference type="SMART" id="SM00570">
    <property type="entry name" value="AWS"/>
    <property type="match status" value="1"/>
</dbReference>
<dbReference type="Gene3D" id="1.10.1740.100">
    <property type="entry name" value="Set2, Rpb1 interacting domain"/>
    <property type="match status" value="1"/>
</dbReference>
<dbReference type="SUPFAM" id="SSF82199">
    <property type="entry name" value="SET domain"/>
    <property type="match status" value="1"/>
</dbReference>
<dbReference type="SMART" id="SM00317">
    <property type="entry name" value="SET"/>
    <property type="match status" value="1"/>
</dbReference>
<sequence>MVSSNSASPTRLENGTSKKRTFENEQNKTQEALSTFTELKKCTYALKELGNSKSHDYIECDCYEDRQNGINFACGEDSDCINRLTLIECVNDLCGSCGYDCQNQRFQGRQYAAISIFQTEKKGYGVRADRDIGAHEFIYEYVGEVIPEDQFRDRMADYDQKGFKHFYFMMLQSGEFIDATIKGSLARFCNHSCNPNAYVNKWDVAGKLRMGIFANRDILQGEEITFDYNVDRYGATAMPCYCDEPNCIGFLGGKTQTDAASLLPQNYADALGVVPAVEKKWIKLMKASGQKIVKSEANNVNLEFVNSLELGPCESFDDISRVMSVLLQADDILITKKLMGRILLTQDQTLHYQIIKLHGYRCFNKLLSTFDEDTDFQLKILDFLDCLPKTTKNGILSSQIDKKLEELKSQPELAQVSDKLLHKWKTFETYNRITKKDVSDNILDTKMDLRRIRLPPGWELIHENGKPVYYNAQQQTKLHQPPNGASKTFSGAKAPSRSSTPSDVPANGYGNKKNRVFDAEEYEKKKQQRMEYQQKELERIKIEETRLSKMKMELEDQKKSELEKIIAEVNEQKELEKQEKIKKEQEAQEEQQRRQQKKIQQSKGDYIIHKWNKFFAAVVPNMVKHYEKNLGRDHIKECARDIAKILSSKEVKKDSKKGPPSDLSKEKRAKVREFTKAYMEKFLERYPQRKK</sequence>
<evidence type="ECO:0000259" key="17">
    <source>
        <dbReference type="PROSITE" id="PS50868"/>
    </source>
</evidence>
<keyword evidence="7" id="KW-0489">Methyltransferase</keyword>
<dbReference type="Pfam" id="PF00856">
    <property type="entry name" value="SET"/>
    <property type="match status" value="1"/>
</dbReference>
<dbReference type="GO" id="GO:0006355">
    <property type="term" value="P:regulation of DNA-templated transcription"/>
    <property type="evidence" value="ECO:0007669"/>
    <property type="project" value="InterPro"/>
</dbReference>
<dbReference type="Pfam" id="PF18507">
    <property type="entry name" value="WW_1"/>
    <property type="match status" value="1"/>
</dbReference>
<dbReference type="InterPro" id="IPR006560">
    <property type="entry name" value="AWS_dom"/>
</dbReference>
<dbReference type="InterPro" id="IPR001214">
    <property type="entry name" value="SET_dom"/>
</dbReference>
<feature type="compositionally biased region" description="Basic and acidic residues" evidence="15">
    <location>
        <begin position="575"/>
        <end position="593"/>
    </location>
</feature>